<evidence type="ECO:0000313" key="1">
    <source>
        <dbReference type="EMBL" id="KAL1249194.1"/>
    </source>
</evidence>
<evidence type="ECO:0008006" key="3">
    <source>
        <dbReference type="Google" id="ProtNLM"/>
    </source>
</evidence>
<dbReference type="EMBL" id="JAYMGO010000023">
    <property type="protein sequence ID" value="KAL1249194.1"/>
    <property type="molecule type" value="Genomic_DNA"/>
</dbReference>
<keyword evidence="2" id="KW-1185">Reference proteome</keyword>
<name>A0ABR3LBX5_9TELE</name>
<comment type="caution">
    <text evidence="1">The sequence shown here is derived from an EMBL/GenBank/DDBJ whole genome shotgun (WGS) entry which is preliminary data.</text>
</comment>
<proteinExistence type="predicted"/>
<accession>A0ABR3LBX5</accession>
<dbReference type="Proteomes" id="UP001558613">
    <property type="component" value="Unassembled WGS sequence"/>
</dbReference>
<sequence length="176" mass="20050">MSGILTSTEVEEEVLGLTREVWVNVVEDKTIDLDTGSNSKGVETRPNRGGRSKILADQQEQAVVNMVRVRNDIRLAEIRHHILDNDDVFRNVEAISLSTIARVLKINQVSLKQLYHVPFERNTDRVKQSVIELDADDNHHKFLFLDEAGFEAGELYQKMKWLDADLVLGHIMQLSS</sequence>
<protein>
    <recommendedName>
        <fullName evidence="3">Transposase</fullName>
    </recommendedName>
</protein>
<evidence type="ECO:0000313" key="2">
    <source>
        <dbReference type="Proteomes" id="UP001558613"/>
    </source>
</evidence>
<organism evidence="1 2">
    <name type="scientific">Cirrhinus molitorella</name>
    <name type="common">mud carp</name>
    <dbReference type="NCBI Taxonomy" id="172907"/>
    <lineage>
        <taxon>Eukaryota</taxon>
        <taxon>Metazoa</taxon>
        <taxon>Chordata</taxon>
        <taxon>Craniata</taxon>
        <taxon>Vertebrata</taxon>
        <taxon>Euteleostomi</taxon>
        <taxon>Actinopterygii</taxon>
        <taxon>Neopterygii</taxon>
        <taxon>Teleostei</taxon>
        <taxon>Ostariophysi</taxon>
        <taxon>Cypriniformes</taxon>
        <taxon>Cyprinidae</taxon>
        <taxon>Labeoninae</taxon>
        <taxon>Labeonini</taxon>
        <taxon>Cirrhinus</taxon>
    </lineage>
</organism>
<gene>
    <name evidence="1" type="ORF">QQF64_020199</name>
</gene>
<reference evidence="1 2" key="1">
    <citation type="submission" date="2023-09" db="EMBL/GenBank/DDBJ databases">
        <authorList>
            <person name="Wang M."/>
        </authorList>
    </citation>
    <scope>NUCLEOTIDE SEQUENCE [LARGE SCALE GENOMIC DNA]</scope>
    <source>
        <strain evidence="1">GT-2023</strain>
        <tissue evidence="1">Liver</tissue>
    </source>
</reference>